<proteinExistence type="predicted"/>
<evidence type="ECO:0000256" key="7">
    <source>
        <dbReference type="SAM" id="MobiDB-lite"/>
    </source>
</evidence>
<feature type="transmembrane region" description="Helical" evidence="8">
    <location>
        <begin position="423"/>
        <end position="444"/>
    </location>
</feature>
<reference evidence="10" key="2">
    <citation type="submission" date="2020-09" db="EMBL/GenBank/DDBJ databases">
        <authorList>
            <person name="Sun Q."/>
            <person name="Zhou Y."/>
        </authorList>
    </citation>
    <scope>NUCLEOTIDE SEQUENCE</scope>
    <source>
        <strain evidence="10">CGMCC 4.7110</strain>
    </source>
</reference>
<evidence type="ECO:0000313" key="11">
    <source>
        <dbReference type="Proteomes" id="UP000653411"/>
    </source>
</evidence>
<feature type="region of interest" description="Disordered" evidence="7">
    <location>
        <begin position="1"/>
        <end position="31"/>
    </location>
</feature>
<feature type="transmembrane region" description="Helical" evidence="8">
    <location>
        <begin position="356"/>
        <end position="376"/>
    </location>
</feature>
<evidence type="ECO:0000256" key="8">
    <source>
        <dbReference type="SAM" id="Phobius"/>
    </source>
</evidence>
<dbReference type="Pfam" id="PF00083">
    <property type="entry name" value="Sugar_tr"/>
    <property type="match status" value="1"/>
</dbReference>
<dbReference type="GO" id="GO:0022857">
    <property type="term" value="F:transmembrane transporter activity"/>
    <property type="evidence" value="ECO:0007669"/>
    <property type="project" value="InterPro"/>
</dbReference>
<organism evidence="10 11">
    <name type="scientific">Streptomyces fuscichromogenes</name>
    <dbReference type="NCBI Taxonomy" id="1324013"/>
    <lineage>
        <taxon>Bacteria</taxon>
        <taxon>Bacillati</taxon>
        <taxon>Actinomycetota</taxon>
        <taxon>Actinomycetes</taxon>
        <taxon>Kitasatosporales</taxon>
        <taxon>Streptomycetaceae</taxon>
        <taxon>Streptomyces</taxon>
    </lineage>
</organism>
<dbReference type="Pfam" id="PF07690">
    <property type="entry name" value="MFS_1"/>
    <property type="match status" value="1"/>
</dbReference>
<dbReference type="InterPro" id="IPR005828">
    <property type="entry name" value="MFS_sugar_transport-like"/>
</dbReference>
<keyword evidence="11" id="KW-1185">Reference proteome</keyword>
<accession>A0A918CXQ7</accession>
<dbReference type="EMBL" id="BMML01000059">
    <property type="protein sequence ID" value="GGN46929.1"/>
    <property type="molecule type" value="Genomic_DNA"/>
</dbReference>
<comment type="caution">
    <text evidence="10">The sequence shown here is derived from an EMBL/GenBank/DDBJ whole genome shotgun (WGS) entry which is preliminary data.</text>
</comment>
<dbReference type="Proteomes" id="UP000653411">
    <property type="component" value="Unassembled WGS sequence"/>
</dbReference>
<name>A0A918CXQ7_9ACTN</name>
<feature type="region of interest" description="Disordered" evidence="7">
    <location>
        <begin position="452"/>
        <end position="476"/>
    </location>
</feature>
<feature type="transmembrane region" description="Helical" evidence="8">
    <location>
        <begin position="213"/>
        <end position="234"/>
    </location>
</feature>
<dbReference type="PANTHER" id="PTHR43045:SF1">
    <property type="entry name" value="SHIKIMATE TRANSPORTER"/>
    <property type="match status" value="1"/>
</dbReference>
<dbReference type="InterPro" id="IPR036259">
    <property type="entry name" value="MFS_trans_sf"/>
</dbReference>
<protein>
    <submittedName>
        <fullName evidence="10">Membrane transporter</fullName>
    </submittedName>
</protein>
<dbReference type="AlphaFoldDB" id="A0A918CXQ7"/>
<evidence type="ECO:0000256" key="2">
    <source>
        <dbReference type="ARBA" id="ARBA00022448"/>
    </source>
</evidence>
<evidence type="ECO:0000256" key="6">
    <source>
        <dbReference type="ARBA" id="ARBA00023136"/>
    </source>
</evidence>
<keyword evidence="3" id="KW-1003">Cell membrane</keyword>
<feature type="domain" description="Major facilitator superfamily (MFS) profile" evidence="9">
    <location>
        <begin position="41"/>
        <end position="449"/>
    </location>
</feature>
<feature type="transmembrane region" description="Helical" evidence="8">
    <location>
        <begin position="179"/>
        <end position="201"/>
    </location>
</feature>
<dbReference type="CDD" id="cd17369">
    <property type="entry name" value="MFS_ShiA_like"/>
    <property type="match status" value="1"/>
</dbReference>
<dbReference type="PANTHER" id="PTHR43045">
    <property type="entry name" value="SHIKIMATE TRANSPORTER"/>
    <property type="match status" value="1"/>
</dbReference>
<dbReference type="SUPFAM" id="SSF103473">
    <property type="entry name" value="MFS general substrate transporter"/>
    <property type="match status" value="1"/>
</dbReference>
<sequence length="476" mass="50409">MHRRGPPGSGSGPGFPPHSRPPSLGDAMHPVLTPEGQRRRAVLSSLIGNSIEFYEFLVYGAFSSLYFGKLFFPSFAPATGTLLSLSTFSVAFVGRPLGAFVFGHLGDRLGRKTTLITTLTVMGGATVLIGLLPTYRTIGVAAPVLLTVLRFVQGCSLGGESSGGFLMALESAPPNRRGLLTAVVGTGNAWGLLLANGVLLLVTALPDRQVLSWGWRLPFLFSAVLVAFALRVRLRLAETPEFERAKSEGAVRTVPALDLLSRHALVTLCASLSALPMFLVFYLGSVFSLKYGAAIHASRPEMLTLLAGSCVFLILAVPFFGRLGDRHDRRRVFVGGIVVMTAAPFAWFPLLDTRSFPLMALGFLALFAGFAANYGVQGAFYPQLFPTALRYSGMSISYNVGGLLGGAVSPLIATSLLSRYHSWTPIALYMAAAGVIGLAASLFLRERSADSSPRHTAEPTAAAAAVASPDVATARG</sequence>
<dbReference type="Gene3D" id="1.20.1250.20">
    <property type="entry name" value="MFS general substrate transporter like domains"/>
    <property type="match status" value="1"/>
</dbReference>
<dbReference type="GO" id="GO:0005886">
    <property type="term" value="C:plasma membrane"/>
    <property type="evidence" value="ECO:0007669"/>
    <property type="project" value="UniProtKB-SubCell"/>
</dbReference>
<keyword evidence="2" id="KW-0813">Transport</keyword>
<feature type="transmembrane region" description="Helical" evidence="8">
    <location>
        <begin position="303"/>
        <end position="320"/>
    </location>
</feature>
<evidence type="ECO:0000256" key="4">
    <source>
        <dbReference type="ARBA" id="ARBA00022692"/>
    </source>
</evidence>
<feature type="transmembrane region" description="Helical" evidence="8">
    <location>
        <begin position="114"/>
        <end position="132"/>
    </location>
</feature>
<evidence type="ECO:0000256" key="3">
    <source>
        <dbReference type="ARBA" id="ARBA00022475"/>
    </source>
</evidence>
<feature type="transmembrane region" description="Helical" evidence="8">
    <location>
        <begin position="396"/>
        <end position="417"/>
    </location>
</feature>
<reference evidence="10" key="1">
    <citation type="journal article" date="2014" name="Int. J. Syst. Evol. Microbiol.">
        <title>Complete genome sequence of Corynebacterium casei LMG S-19264T (=DSM 44701T), isolated from a smear-ripened cheese.</title>
        <authorList>
            <consortium name="US DOE Joint Genome Institute (JGI-PGF)"/>
            <person name="Walter F."/>
            <person name="Albersmeier A."/>
            <person name="Kalinowski J."/>
            <person name="Ruckert C."/>
        </authorList>
    </citation>
    <scope>NUCLEOTIDE SEQUENCE</scope>
    <source>
        <strain evidence="10">CGMCC 4.7110</strain>
    </source>
</reference>
<feature type="transmembrane region" description="Helical" evidence="8">
    <location>
        <begin position="264"/>
        <end position="283"/>
    </location>
</feature>
<keyword evidence="5 8" id="KW-1133">Transmembrane helix</keyword>
<evidence type="ECO:0000256" key="5">
    <source>
        <dbReference type="ARBA" id="ARBA00022989"/>
    </source>
</evidence>
<dbReference type="InterPro" id="IPR020846">
    <property type="entry name" value="MFS_dom"/>
</dbReference>
<evidence type="ECO:0000259" key="9">
    <source>
        <dbReference type="PROSITE" id="PS50850"/>
    </source>
</evidence>
<dbReference type="InterPro" id="IPR011701">
    <property type="entry name" value="MFS"/>
</dbReference>
<comment type="subcellular location">
    <subcellularLocation>
        <location evidence="1">Cell membrane</location>
        <topology evidence="1">Multi-pass membrane protein</topology>
    </subcellularLocation>
</comment>
<feature type="transmembrane region" description="Helical" evidence="8">
    <location>
        <begin position="332"/>
        <end position="350"/>
    </location>
</feature>
<dbReference type="PROSITE" id="PS50850">
    <property type="entry name" value="MFS"/>
    <property type="match status" value="1"/>
</dbReference>
<gene>
    <name evidence="10" type="ORF">GCM10011578_100170</name>
</gene>
<evidence type="ECO:0000256" key="1">
    <source>
        <dbReference type="ARBA" id="ARBA00004651"/>
    </source>
</evidence>
<feature type="compositionally biased region" description="Low complexity" evidence="7">
    <location>
        <begin position="458"/>
        <end position="476"/>
    </location>
</feature>
<feature type="transmembrane region" description="Helical" evidence="8">
    <location>
        <begin position="82"/>
        <end position="102"/>
    </location>
</feature>
<keyword evidence="4 8" id="KW-0812">Transmembrane</keyword>
<evidence type="ECO:0000313" key="10">
    <source>
        <dbReference type="EMBL" id="GGN46929.1"/>
    </source>
</evidence>
<keyword evidence="6 8" id="KW-0472">Membrane</keyword>